<evidence type="ECO:0000313" key="1">
    <source>
        <dbReference type="EMBL" id="AEZ50237.1"/>
    </source>
</evidence>
<evidence type="ECO:0000313" key="2">
    <source>
        <dbReference type="Proteomes" id="UP000006287"/>
    </source>
</evidence>
<dbReference type="KEGG" id="vg:13828021"/>
<dbReference type="GeneID" id="13828021"/>
<dbReference type="EMBL" id="JN654439">
    <property type="protein sequence ID" value="AEZ50237.1"/>
    <property type="molecule type" value="Genomic_DNA"/>
</dbReference>
<dbReference type="RefSeq" id="YP_006907617.1">
    <property type="nucleotide sequence ID" value="NC_018857.1"/>
</dbReference>
<accession>J9PU45</accession>
<reference evidence="1 2" key="1">
    <citation type="journal article" date="2012" name="FEMS Microbiol. Lett.">
        <title>Characterization of an endolysin, LysBPS13, from a Bacillus cereus bacteriophage.</title>
        <authorList>
            <person name="Park J."/>
            <person name="Yun J."/>
            <person name="Lim J.A."/>
            <person name="Kang D.H."/>
            <person name="Ryu S."/>
        </authorList>
    </citation>
    <scope>NUCLEOTIDE SEQUENCE [LARGE SCALE GENOMIC DNA]</scope>
</reference>
<dbReference type="Proteomes" id="UP000006287">
    <property type="component" value="Segment"/>
</dbReference>
<proteinExistence type="predicted"/>
<sequence length="150" mass="17598">MNPEEQEYYDIDESNRVLLRIIDKKEEELVIRGKHLGKSISQFVAQNTKETTFLELYVKELAQIQNTLGAFDRLRELDIEGYNIGGYLIAYLKHNNPTSEIKHLGEHSLNIWSVSAAYEKYIYEKYLVEVYKGILEEFNKKGLTYQPFLV</sequence>
<keyword evidence="2" id="KW-1185">Reference proteome</keyword>
<protein>
    <submittedName>
        <fullName evidence="1">Uncharacterized protein</fullName>
    </submittedName>
</protein>
<gene>
    <name evidence="1" type="ORF">BPS13_0058</name>
</gene>
<name>J9PU45_9CAUD</name>
<organism evidence="1 2">
    <name type="scientific">Bacillus phage BPS13</name>
    <dbReference type="NCBI Taxonomy" id="1136731"/>
    <lineage>
        <taxon>Viruses</taxon>
        <taxon>Duplodnaviria</taxon>
        <taxon>Heunggongvirae</taxon>
        <taxon>Uroviricota</taxon>
        <taxon>Caudoviricetes</taxon>
        <taxon>Herelleviridae</taxon>
        <taxon>Bastillevirinae</taxon>
        <taxon>Wphvirus</taxon>
        <taxon>Wphvirus BPS13</taxon>
    </lineage>
</organism>